<evidence type="ECO:0000256" key="1">
    <source>
        <dbReference type="SAM" id="SignalP"/>
    </source>
</evidence>
<reference evidence="2" key="1">
    <citation type="submission" date="2023-02" db="EMBL/GenBank/DDBJ databases">
        <authorList>
            <person name="Palmer J.M."/>
        </authorList>
    </citation>
    <scope>NUCLEOTIDE SEQUENCE</scope>
    <source>
        <strain evidence="2">FW57</strain>
    </source>
</reference>
<dbReference type="AlphaFoldDB" id="A0AAD4I325"/>
<dbReference type="EMBL" id="JAHCVI010000001">
    <property type="protein sequence ID" value="KAG7293086.1"/>
    <property type="molecule type" value="Genomic_DNA"/>
</dbReference>
<proteinExistence type="predicted"/>
<accession>A0AAD4I325</accession>
<dbReference type="Proteomes" id="UP001197093">
    <property type="component" value="Unassembled WGS sequence"/>
</dbReference>
<evidence type="ECO:0008006" key="4">
    <source>
        <dbReference type="Google" id="ProtNLM"/>
    </source>
</evidence>
<sequence length="174" mass="18931">MMLKFFLAVAAAANLAATLPTYNVPTAIKSILKSSFCVLPDEFVITNFQIWTPATGNNRSTIIDFDYSDQSTHLDTKCHFNETSVNVDPHGSAARYACELDWIHFIWEDDTLTMIEKACPLEEHGGGSEAAGSVTPKLTCFSSMKNNTVGEGKACTSSPRVMAAVFTSLEPTPK</sequence>
<comment type="caution">
    <text evidence="2">The sequence shown here is derived from an EMBL/GenBank/DDBJ whole genome shotgun (WGS) entry which is preliminary data.</text>
</comment>
<feature type="signal peptide" evidence="1">
    <location>
        <begin position="1"/>
        <end position="18"/>
    </location>
</feature>
<organism evidence="2 3">
    <name type="scientific">Staphylotrichum longicolle</name>
    <dbReference type="NCBI Taxonomy" id="669026"/>
    <lineage>
        <taxon>Eukaryota</taxon>
        <taxon>Fungi</taxon>
        <taxon>Dikarya</taxon>
        <taxon>Ascomycota</taxon>
        <taxon>Pezizomycotina</taxon>
        <taxon>Sordariomycetes</taxon>
        <taxon>Sordariomycetidae</taxon>
        <taxon>Sordariales</taxon>
        <taxon>Chaetomiaceae</taxon>
        <taxon>Staphylotrichum</taxon>
    </lineage>
</organism>
<evidence type="ECO:0000313" key="3">
    <source>
        <dbReference type="Proteomes" id="UP001197093"/>
    </source>
</evidence>
<keyword evidence="1" id="KW-0732">Signal</keyword>
<keyword evidence="3" id="KW-1185">Reference proteome</keyword>
<evidence type="ECO:0000313" key="2">
    <source>
        <dbReference type="EMBL" id="KAG7293086.1"/>
    </source>
</evidence>
<feature type="chain" id="PRO_5042233659" description="AA1-like domain-containing protein" evidence="1">
    <location>
        <begin position="19"/>
        <end position="174"/>
    </location>
</feature>
<name>A0AAD4I325_9PEZI</name>
<protein>
    <recommendedName>
        <fullName evidence="4">AA1-like domain-containing protein</fullName>
    </recommendedName>
</protein>
<gene>
    <name evidence="2" type="ORF">NEMBOFW57_003132</name>
</gene>